<evidence type="ECO:0000313" key="2">
    <source>
        <dbReference type="EMBL" id="DAF58976.1"/>
    </source>
</evidence>
<name>A0A8S5T785_9CAUD</name>
<sequence length="262" mass="28409">MKTIVILNLKGGVGKTTTATNLAYELSNVGDTLLIDADKQGNSTEFYGIRDFKYGLGDVLTAKTAADACALHSTLPAISASGKPYPHLRVLPSDYRLMKSNISLLLDTSSGRDKRLRRYLAENENTFDFVVVDCAPDIDMASINALMAADLALVPITLDKNARKGLSEVWEQITAAQQENPKLKAHVIITRYRPDQAAKAAENTDLALLGSGIRESTVKVENSNDAGTPLSVSSRWSNAARDFRALADDVLEVLGYEQPLPL</sequence>
<dbReference type="SUPFAM" id="SSF52540">
    <property type="entry name" value="P-loop containing nucleoside triphosphate hydrolases"/>
    <property type="match status" value="1"/>
</dbReference>
<dbReference type="InterPro" id="IPR027417">
    <property type="entry name" value="P-loop_NTPase"/>
</dbReference>
<dbReference type="CDD" id="cd02042">
    <property type="entry name" value="ParAB_family"/>
    <property type="match status" value="1"/>
</dbReference>
<organism evidence="2">
    <name type="scientific">Myoviridae sp. ctgXa1</name>
    <dbReference type="NCBI Taxonomy" id="2827700"/>
    <lineage>
        <taxon>Viruses</taxon>
        <taxon>Duplodnaviria</taxon>
        <taxon>Heunggongvirae</taxon>
        <taxon>Uroviricota</taxon>
        <taxon>Caudoviricetes</taxon>
    </lineage>
</organism>
<dbReference type="PANTHER" id="PTHR13696:SF99">
    <property type="entry name" value="COBYRINIC ACID AC-DIAMIDE SYNTHASE"/>
    <property type="match status" value="1"/>
</dbReference>
<dbReference type="EMBL" id="BK032760">
    <property type="protein sequence ID" value="DAF58976.1"/>
    <property type="molecule type" value="Genomic_DNA"/>
</dbReference>
<dbReference type="InterPro" id="IPR050678">
    <property type="entry name" value="DNA_Partitioning_ATPase"/>
</dbReference>
<protein>
    <submittedName>
        <fullName evidence="2">ParA</fullName>
    </submittedName>
</protein>
<proteinExistence type="predicted"/>
<dbReference type="Gene3D" id="3.40.50.300">
    <property type="entry name" value="P-loop containing nucleotide triphosphate hydrolases"/>
    <property type="match status" value="1"/>
</dbReference>
<dbReference type="Pfam" id="PF13614">
    <property type="entry name" value="AAA_31"/>
    <property type="match status" value="1"/>
</dbReference>
<dbReference type="InterPro" id="IPR025669">
    <property type="entry name" value="AAA_dom"/>
</dbReference>
<evidence type="ECO:0000259" key="1">
    <source>
        <dbReference type="Pfam" id="PF13614"/>
    </source>
</evidence>
<accession>A0A8S5T785</accession>
<reference evidence="2" key="1">
    <citation type="journal article" date="2021" name="Proc. Natl. Acad. Sci. U.S.A.">
        <title>A Catalog of Tens of Thousands of Viruses from Human Metagenomes Reveals Hidden Associations with Chronic Diseases.</title>
        <authorList>
            <person name="Tisza M.J."/>
            <person name="Buck C.B."/>
        </authorList>
    </citation>
    <scope>NUCLEOTIDE SEQUENCE</scope>
    <source>
        <strain evidence="2">CtgXa1</strain>
    </source>
</reference>
<dbReference type="PANTHER" id="PTHR13696">
    <property type="entry name" value="P-LOOP CONTAINING NUCLEOSIDE TRIPHOSPHATE HYDROLASE"/>
    <property type="match status" value="1"/>
</dbReference>
<feature type="domain" description="AAA" evidence="1">
    <location>
        <begin position="1"/>
        <end position="184"/>
    </location>
</feature>